<dbReference type="Proteomes" id="UP001212152">
    <property type="component" value="Unassembled WGS sequence"/>
</dbReference>
<feature type="domain" description="Serine hydrolase" evidence="2">
    <location>
        <begin position="138"/>
        <end position="191"/>
    </location>
</feature>
<evidence type="ECO:0000256" key="1">
    <source>
        <dbReference type="ARBA" id="ARBA00022801"/>
    </source>
</evidence>
<gene>
    <name evidence="3" type="ORF">HDU87_006389</name>
</gene>
<dbReference type="Gene3D" id="3.40.50.1820">
    <property type="entry name" value="alpha/beta hydrolase"/>
    <property type="match status" value="1"/>
</dbReference>
<accession>A0AAD5TFC9</accession>
<organism evidence="3 4">
    <name type="scientific">Geranomyces variabilis</name>
    <dbReference type="NCBI Taxonomy" id="109894"/>
    <lineage>
        <taxon>Eukaryota</taxon>
        <taxon>Fungi</taxon>
        <taxon>Fungi incertae sedis</taxon>
        <taxon>Chytridiomycota</taxon>
        <taxon>Chytridiomycota incertae sedis</taxon>
        <taxon>Chytridiomycetes</taxon>
        <taxon>Spizellomycetales</taxon>
        <taxon>Powellomycetaceae</taxon>
        <taxon>Geranomyces</taxon>
    </lineage>
</organism>
<dbReference type="InterPro" id="IPR005645">
    <property type="entry name" value="FSH-like_dom"/>
</dbReference>
<dbReference type="InterPro" id="IPR050593">
    <property type="entry name" value="LovG"/>
</dbReference>
<dbReference type="Pfam" id="PF03959">
    <property type="entry name" value="FSH1"/>
    <property type="match status" value="2"/>
</dbReference>
<dbReference type="InterPro" id="IPR029058">
    <property type="entry name" value="AB_hydrolase_fold"/>
</dbReference>
<evidence type="ECO:0000313" key="4">
    <source>
        <dbReference type="Proteomes" id="UP001212152"/>
    </source>
</evidence>
<dbReference type="PANTHER" id="PTHR48070:SF6">
    <property type="entry name" value="ESTERASE OVCA2"/>
    <property type="match status" value="1"/>
</dbReference>
<dbReference type="GO" id="GO:0005737">
    <property type="term" value="C:cytoplasm"/>
    <property type="evidence" value="ECO:0007669"/>
    <property type="project" value="TreeGrafter"/>
</dbReference>
<evidence type="ECO:0000313" key="3">
    <source>
        <dbReference type="EMBL" id="KAJ3175154.1"/>
    </source>
</evidence>
<sequence length="596" mass="66013">MLRREVKRNVRLIKGYEAAAYYGEHCGNQFSKFFCDSFADLRADHRAGVATGQEQKPDGINALATGSRESLLLQELVRYFPANASSRSFAASESQTPVDSVKGSDLSEETALNGEPAAMMQELWRRLTKSSTFSVKQNPLRLLCLHERGSSGMIMQDQLAFLQEGLGRGVELIFMDAPYVTDKSDTRWTLSQLASQTFCSQHALPQFRYIRSHGPIDGLLGLGDGGGMASVMDSLVTQGLIASLWRLTIIINGKYLPRNVIPKVISHNHSAQTRSLHIHSEDEEPALEDRYVADRMQAYTHKSGVVFGNSAELSGAIRSFMNEGNTQVPTYMKGAHRPLAEASFKSALTAVKAKERLSQKLREAAVAALRDFDVLVAAAGPFWTNLVEKEHATRVVTNTRKEHMMASDAITANFEPSLGKRKACPEVPRETTAAVLAQEASADLAEELQTRPATLSGQSAKLWEYVTRSQETEPDRSAKCARIWKNTLKIAPARDPAVHPAVALLSEINPAVLENALDVFLARGAREVLKLLGLCDQLSSEDKIVQLVFELLRKLLGVTKKSQIFHNSINERTTDRKVWGFFYDLLEEDVPDFLVH</sequence>
<dbReference type="GO" id="GO:0016787">
    <property type="term" value="F:hydrolase activity"/>
    <property type="evidence" value="ECO:0007669"/>
    <property type="project" value="UniProtKB-KW"/>
</dbReference>
<keyword evidence="1" id="KW-0378">Hydrolase</keyword>
<feature type="domain" description="Serine hydrolase" evidence="2">
    <location>
        <begin position="208"/>
        <end position="281"/>
    </location>
</feature>
<dbReference type="EMBL" id="JADGJQ010000055">
    <property type="protein sequence ID" value="KAJ3175154.1"/>
    <property type="molecule type" value="Genomic_DNA"/>
</dbReference>
<proteinExistence type="predicted"/>
<reference evidence="3" key="1">
    <citation type="submission" date="2020-05" db="EMBL/GenBank/DDBJ databases">
        <title>Phylogenomic resolution of chytrid fungi.</title>
        <authorList>
            <person name="Stajich J.E."/>
            <person name="Amses K."/>
            <person name="Simmons R."/>
            <person name="Seto K."/>
            <person name="Myers J."/>
            <person name="Bonds A."/>
            <person name="Quandt C.A."/>
            <person name="Barry K."/>
            <person name="Liu P."/>
            <person name="Grigoriev I."/>
            <person name="Longcore J.E."/>
            <person name="James T.Y."/>
        </authorList>
    </citation>
    <scope>NUCLEOTIDE SEQUENCE</scope>
    <source>
        <strain evidence="3">JEL0379</strain>
    </source>
</reference>
<evidence type="ECO:0000259" key="2">
    <source>
        <dbReference type="Pfam" id="PF03959"/>
    </source>
</evidence>
<protein>
    <recommendedName>
        <fullName evidence="2">Serine hydrolase domain-containing protein</fullName>
    </recommendedName>
</protein>
<dbReference type="PANTHER" id="PTHR48070">
    <property type="entry name" value="ESTERASE OVCA2"/>
    <property type="match status" value="1"/>
</dbReference>
<dbReference type="GO" id="GO:0005634">
    <property type="term" value="C:nucleus"/>
    <property type="evidence" value="ECO:0007669"/>
    <property type="project" value="TreeGrafter"/>
</dbReference>
<name>A0AAD5TFC9_9FUNG</name>
<comment type="caution">
    <text evidence="3">The sequence shown here is derived from an EMBL/GenBank/DDBJ whole genome shotgun (WGS) entry which is preliminary data.</text>
</comment>
<keyword evidence="4" id="KW-1185">Reference proteome</keyword>
<dbReference type="AlphaFoldDB" id="A0AAD5TFC9"/>